<keyword evidence="4" id="KW-1185">Reference proteome</keyword>
<evidence type="ECO:0000256" key="1">
    <source>
        <dbReference type="ARBA" id="ARBA00022737"/>
    </source>
</evidence>
<dbReference type="WBParaSite" id="TCLT_0000066401-mRNA-1">
    <property type="protein sequence ID" value="TCLT_0000066401-mRNA-1"/>
    <property type="gene ID" value="TCLT_0000066401"/>
</dbReference>
<evidence type="ECO:0000313" key="5">
    <source>
        <dbReference type="WBParaSite" id="TCLT_0000066401-mRNA-1"/>
    </source>
</evidence>
<proteinExistence type="predicted"/>
<dbReference type="InterPro" id="IPR052065">
    <property type="entry name" value="Compl_asym_regulator"/>
</dbReference>
<dbReference type="OMA" id="WPTPRTC"/>
<dbReference type="PROSITE" id="PS50092">
    <property type="entry name" value="TSP1"/>
    <property type="match status" value="9"/>
</dbReference>
<dbReference type="InterPro" id="IPR000884">
    <property type="entry name" value="TSP1_rpt"/>
</dbReference>
<dbReference type="Pfam" id="PF00090">
    <property type="entry name" value="TSP_1"/>
    <property type="match status" value="8"/>
</dbReference>
<dbReference type="OrthoDB" id="446173at2759"/>
<dbReference type="InterPro" id="IPR036383">
    <property type="entry name" value="TSP1_rpt_sf"/>
</dbReference>
<dbReference type="EMBL" id="UYYF01000055">
    <property type="protein sequence ID" value="VDM95722.1"/>
    <property type="molecule type" value="Genomic_DNA"/>
</dbReference>
<evidence type="ECO:0000256" key="2">
    <source>
        <dbReference type="ARBA" id="ARBA00023157"/>
    </source>
</evidence>
<dbReference type="PANTHER" id="PTHR22906">
    <property type="entry name" value="PROPERDIN"/>
    <property type="match status" value="1"/>
</dbReference>
<dbReference type="SMART" id="SM00209">
    <property type="entry name" value="TSP1"/>
    <property type="match status" value="10"/>
</dbReference>
<reference evidence="3 4" key="2">
    <citation type="submission" date="2018-11" db="EMBL/GenBank/DDBJ databases">
        <authorList>
            <consortium name="Pathogen Informatics"/>
        </authorList>
    </citation>
    <scope>NUCLEOTIDE SEQUENCE [LARGE SCALE GENOMIC DNA]</scope>
</reference>
<dbReference type="AlphaFoldDB" id="A0A0N5CKQ6"/>
<name>A0A0N5CKQ6_THECL</name>
<sequence>MGMAPRSLHDSYVKYYLHKIEQLCLRMHSNTAFVNVQPFTRLLLHSASECRRRCVDLYPKCVAVMFYYLHERNENHVCYLFDKNSIDQDVALVEEKPMKELDVIRALEIVVDCHQFDPYPPLLTNFTTSTDQVSKKKRDVGYMRPVEATGSWSTWSECSPQSRRQVRSQPCEYGRNIQLRTCHSRNLQQTTLNFNDQRIETMFHQLSEISYPPHPYKHPSPTAEEYMRIMSLHKEQMARSCCYWLDYFRQQCLMVKIDQRAQSQCNEIMDSCPKPCPVPSVWSQWSQWTSCSTSCGVGSMQRYRTCVAGQCENDHIEWGVCDQNVLCVATWAEWSEWSSCHATCGKSKKSRSRYCPLGRGHCGDFDHEVADCELIPCPEWTEWESWSHCSVTCGKGTRQRSRICNAIDCIGEDYEESECQQEACSEWSGWLEWSPCSVSCGQGINTRERVCLGHNCLGQNIEQTICMEQACPTWQEWSDWSSCSATCDYGISTRTRSCDGSFCTGKRTEVMRCQDRTCPSWAQWSECSVTCGSGFQRRQQICPGGYCVGDSEETRYCETGISCVQWSTWTSWSTCSETCGLGERTRHRLCVNGNGLSDDCKGDKTESAKCLDQSCCQWTEWNNWTPCSHNCERGLSSRTRMCLRLGQRTDDLTCSDQCPGDGREDVKCNENVPCKTHINLASEIKPQVECISCKTPAHSFPTIKPSTDATSYESRTYPISSSKPACAETSTEQTITPLIYSPSQGRSDQIILPPQVLCSQVPRGVLDATTAVGCHWSEWNQWTTCLTICVRNVKRRFRSCIGTDTCSCHGSEFERADCMLPTACKSK</sequence>
<keyword evidence="1" id="KW-0677">Repeat</keyword>
<dbReference type="PANTHER" id="PTHR22906:SF21">
    <property type="entry name" value="SEMA DOMAIN-CONTAINING PROTEIN"/>
    <property type="match status" value="1"/>
</dbReference>
<organism evidence="5">
    <name type="scientific">Thelazia callipaeda</name>
    <name type="common">Oriental eyeworm</name>
    <name type="synonym">Parasitic nematode</name>
    <dbReference type="NCBI Taxonomy" id="103827"/>
    <lineage>
        <taxon>Eukaryota</taxon>
        <taxon>Metazoa</taxon>
        <taxon>Ecdysozoa</taxon>
        <taxon>Nematoda</taxon>
        <taxon>Chromadorea</taxon>
        <taxon>Rhabditida</taxon>
        <taxon>Spirurina</taxon>
        <taxon>Spiruromorpha</taxon>
        <taxon>Thelazioidea</taxon>
        <taxon>Thelaziidae</taxon>
        <taxon>Thelazia</taxon>
    </lineage>
</organism>
<keyword evidence="2" id="KW-1015">Disulfide bond</keyword>
<evidence type="ECO:0000313" key="4">
    <source>
        <dbReference type="Proteomes" id="UP000276776"/>
    </source>
</evidence>
<dbReference type="Gene3D" id="2.20.100.10">
    <property type="entry name" value="Thrombospondin type-1 (TSP1) repeat"/>
    <property type="match status" value="8"/>
</dbReference>
<protein>
    <submittedName>
        <fullName evidence="5">Apple domain-containing protein</fullName>
    </submittedName>
</protein>
<dbReference type="STRING" id="103827.A0A0N5CKQ6"/>
<gene>
    <name evidence="3" type="ORF">TCLT_LOCUS665</name>
</gene>
<evidence type="ECO:0000313" key="3">
    <source>
        <dbReference type="EMBL" id="VDM95722.1"/>
    </source>
</evidence>
<dbReference type="Proteomes" id="UP000276776">
    <property type="component" value="Unassembled WGS sequence"/>
</dbReference>
<dbReference type="SUPFAM" id="SSF82895">
    <property type="entry name" value="TSP-1 type 1 repeat"/>
    <property type="match status" value="9"/>
</dbReference>
<reference evidence="5" key="1">
    <citation type="submission" date="2017-02" db="UniProtKB">
        <authorList>
            <consortium name="WormBaseParasite"/>
        </authorList>
    </citation>
    <scope>IDENTIFICATION</scope>
</reference>
<accession>A0A0N5CKQ6</accession>